<name>A0A3Q7ESJ5_SOLLC</name>
<reference evidence="1" key="2">
    <citation type="submission" date="2019-01" db="UniProtKB">
        <authorList>
            <consortium name="EnsemblPlants"/>
        </authorList>
    </citation>
    <scope>IDENTIFICATION</scope>
    <source>
        <strain evidence="1">cv. Heinz 1706</strain>
    </source>
</reference>
<dbReference type="AlphaFoldDB" id="A0A3Q7ESJ5"/>
<reference evidence="1" key="1">
    <citation type="journal article" date="2012" name="Nature">
        <title>The tomato genome sequence provides insights into fleshy fruit evolution.</title>
        <authorList>
            <consortium name="Tomato Genome Consortium"/>
        </authorList>
    </citation>
    <scope>NUCLEOTIDE SEQUENCE [LARGE SCALE GENOMIC DNA]</scope>
    <source>
        <strain evidence="1">cv. Heinz 1706</strain>
    </source>
</reference>
<dbReference type="InParanoid" id="A0A3Q7ESJ5"/>
<dbReference type="GO" id="GO:0009960">
    <property type="term" value="P:endosperm development"/>
    <property type="evidence" value="ECO:0007669"/>
    <property type="project" value="InterPro"/>
</dbReference>
<protein>
    <submittedName>
        <fullName evidence="1">Uncharacterized protein</fullName>
    </submittedName>
</protein>
<dbReference type="GO" id="GO:0003700">
    <property type="term" value="F:DNA-binding transcription factor activity"/>
    <property type="evidence" value="ECO:0007669"/>
    <property type="project" value="InterPro"/>
</dbReference>
<dbReference type="EnsemblPlants" id="Solyc01g107966.1.1">
    <property type="protein sequence ID" value="Solyc01g107966.1.1"/>
    <property type="gene ID" value="Solyc01g107966.1"/>
</dbReference>
<evidence type="ECO:0000313" key="1">
    <source>
        <dbReference type="EnsemblPlants" id="Solyc01g107966.1.1"/>
    </source>
</evidence>
<dbReference type="Proteomes" id="UP000004994">
    <property type="component" value="Chromosome 1"/>
</dbReference>
<dbReference type="PANTHER" id="PTHR46772:SF8">
    <property type="entry name" value="TRANSCRIPTION FACTOR BHLH95"/>
    <property type="match status" value="1"/>
</dbReference>
<dbReference type="InterPro" id="IPR044278">
    <property type="entry name" value="BHLH95-like"/>
</dbReference>
<dbReference type="Gramene" id="Solyc01g107966.1.1">
    <property type="protein sequence ID" value="Solyc01g107966.1.1"/>
    <property type="gene ID" value="Solyc01g107966.1"/>
</dbReference>
<evidence type="ECO:0000313" key="2">
    <source>
        <dbReference type="Proteomes" id="UP000004994"/>
    </source>
</evidence>
<accession>A0A3Q7ESJ5</accession>
<organism evidence="1">
    <name type="scientific">Solanum lycopersicum</name>
    <name type="common">Tomato</name>
    <name type="synonym">Lycopersicon esculentum</name>
    <dbReference type="NCBI Taxonomy" id="4081"/>
    <lineage>
        <taxon>Eukaryota</taxon>
        <taxon>Viridiplantae</taxon>
        <taxon>Streptophyta</taxon>
        <taxon>Embryophyta</taxon>
        <taxon>Tracheophyta</taxon>
        <taxon>Spermatophyta</taxon>
        <taxon>Magnoliopsida</taxon>
        <taxon>eudicotyledons</taxon>
        <taxon>Gunneridae</taxon>
        <taxon>Pentapetalae</taxon>
        <taxon>asterids</taxon>
        <taxon>lamiids</taxon>
        <taxon>Solanales</taxon>
        <taxon>Solanaceae</taxon>
        <taxon>Solanoideae</taxon>
        <taxon>Solaneae</taxon>
        <taxon>Solanum</taxon>
        <taxon>Solanum subgen. Lycopersicon</taxon>
    </lineage>
</organism>
<keyword evidence="2" id="KW-1185">Reference proteome</keyword>
<sequence length="98" mass="10933">MTKIILYMQADKSKIVYEALNCIRKLQNTFNKLESSQKVGYRLEKYAGDHGSTCNSTTITQSSTNVVLNVAGEDAHISVCCPKKPGLFTTICYVLEKH</sequence>
<proteinExistence type="predicted"/>
<dbReference type="PANTHER" id="PTHR46772">
    <property type="entry name" value="BHLH DOMAIN-CONTAINING PROTEIN"/>
    <property type="match status" value="1"/>
</dbReference>